<evidence type="ECO:0000256" key="2">
    <source>
        <dbReference type="ARBA" id="ARBA00022884"/>
    </source>
</evidence>
<comment type="function">
    <text evidence="3">Required for rescue of stalled ribosomes mediated by trans-translation. Binds to transfer-messenger RNA (tmRNA), required for stable association of tmRNA with ribosomes. tmRNA and SmpB together mimic tRNA shape, replacing the anticodon stem-loop with SmpB. tmRNA is encoded by the ssrA gene; the 2 termini fold to resemble tRNA(Ala) and it encodes a 'tag peptide', a short internal open reading frame. During trans-translation Ala-aminoacylated tmRNA acts like a tRNA, entering the A-site of stalled ribosomes, displacing the stalled mRNA. The ribosome then switches to translate the ORF on the tmRNA; the nascent peptide is terminated with the 'tag peptide' encoded by the tmRNA and targeted for degradation. The ribosome is freed to recommence translation, which seems to be the essential function of trans-translation.</text>
</comment>
<protein>
    <recommendedName>
        <fullName evidence="3">SsrA-binding protein</fullName>
    </recommendedName>
    <alternativeName>
        <fullName evidence="3">Small protein B</fullName>
    </alternativeName>
</protein>
<dbReference type="PROSITE" id="PS01317">
    <property type="entry name" value="SSRP"/>
    <property type="match status" value="1"/>
</dbReference>
<comment type="subcellular location">
    <subcellularLocation>
        <location evidence="3">Cytoplasm</location>
    </subcellularLocation>
    <text evidence="3">The tmRNA-SmpB complex associates with stalled 70S ribosomes.</text>
</comment>
<dbReference type="InterPro" id="IPR023620">
    <property type="entry name" value="SmpB"/>
</dbReference>
<evidence type="ECO:0000256" key="1">
    <source>
        <dbReference type="ARBA" id="ARBA00022490"/>
    </source>
</evidence>
<evidence type="ECO:0000256" key="3">
    <source>
        <dbReference type="HAMAP-Rule" id="MF_00023"/>
    </source>
</evidence>
<name>A0ABP9DKJ9_9BACT</name>
<comment type="caution">
    <text evidence="4">The sequence shown here is derived from an EMBL/GenBank/DDBJ whole genome shotgun (WGS) entry which is preliminary data.</text>
</comment>
<gene>
    <name evidence="3 4" type="primary">smpB</name>
    <name evidence="4" type="ORF">GCM10023331_31540</name>
</gene>
<keyword evidence="1 3" id="KW-0963">Cytoplasm</keyword>
<accession>A0ABP9DKJ9</accession>
<evidence type="ECO:0000313" key="5">
    <source>
        <dbReference type="Proteomes" id="UP001500298"/>
    </source>
</evidence>
<dbReference type="CDD" id="cd09294">
    <property type="entry name" value="SmpB"/>
    <property type="match status" value="1"/>
</dbReference>
<dbReference type="SUPFAM" id="SSF74982">
    <property type="entry name" value="Small protein B (SmpB)"/>
    <property type="match status" value="1"/>
</dbReference>
<reference evidence="5" key="1">
    <citation type="journal article" date="2019" name="Int. J. Syst. Evol. Microbiol.">
        <title>The Global Catalogue of Microorganisms (GCM) 10K type strain sequencing project: providing services to taxonomists for standard genome sequencing and annotation.</title>
        <authorList>
            <consortium name="The Broad Institute Genomics Platform"/>
            <consortium name="The Broad Institute Genome Sequencing Center for Infectious Disease"/>
            <person name="Wu L."/>
            <person name="Ma J."/>
        </authorList>
    </citation>
    <scope>NUCLEOTIDE SEQUENCE [LARGE SCALE GENOMIC DNA]</scope>
    <source>
        <strain evidence="5">JCM 18326</strain>
    </source>
</reference>
<dbReference type="NCBIfam" id="TIGR00086">
    <property type="entry name" value="smpB"/>
    <property type="match status" value="1"/>
</dbReference>
<evidence type="ECO:0000313" key="4">
    <source>
        <dbReference type="EMBL" id="GAA4844357.1"/>
    </source>
</evidence>
<dbReference type="Proteomes" id="UP001500298">
    <property type="component" value="Unassembled WGS sequence"/>
</dbReference>
<dbReference type="NCBIfam" id="NF003843">
    <property type="entry name" value="PRK05422.1"/>
    <property type="match status" value="1"/>
</dbReference>
<dbReference type="Gene3D" id="2.40.280.10">
    <property type="match status" value="1"/>
</dbReference>
<dbReference type="PANTHER" id="PTHR30308">
    <property type="entry name" value="TMRNA-BINDING COMPONENT OF TRANS-TRANSLATION TAGGING COMPLEX"/>
    <property type="match status" value="1"/>
</dbReference>
<dbReference type="EMBL" id="BAABJX010000051">
    <property type="protein sequence ID" value="GAA4844357.1"/>
    <property type="molecule type" value="Genomic_DNA"/>
</dbReference>
<sequence length="154" mass="17760">MGKKLEIKKDIFIKNRRASFDYQFLEKFHAGIALKGSEVKSVRLQNVTLQDSYCLFIGKELYVRGMHISPYEMGGHANHEAKRDRKLLLKRKELNKLQESLKEQGLTIVVTHVMVNERGLIKVGIALAKGKKLYDKRQDIKTKDAKRDIARSGY</sequence>
<dbReference type="PANTHER" id="PTHR30308:SF2">
    <property type="entry name" value="SSRA-BINDING PROTEIN"/>
    <property type="match status" value="1"/>
</dbReference>
<dbReference type="InterPro" id="IPR020081">
    <property type="entry name" value="SsrA-bd_prot_CS"/>
</dbReference>
<dbReference type="RefSeq" id="WP_345373512.1">
    <property type="nucleotide sequence ID" value="NZ_BAABJX010000051.1"/>
</dbReference>
<keyword evidence="2 3" id="KW-0694">RNA-binding</keyword>
<comment type="similarity">
    <text evidence="3">Belongs to the SmpB family.</text>
</comment>
<dbReference type="HAMAP" id="MF_00023">
    <property type="entry name" value="SmpB"/>
    <property type="match status" value="1"/>
</dbReference>
<keyword evidence="5" id="KW-1185">Reference proteome</keyword>
<proteinExistence type="inferred from homology"/>
<dbReference type="Pfam" id="PF01668">
    <property type="entry name" value="SmpB"/>
    <property type="match status" value="1"/>
</dbReference>
<dbReference type="InterPro" id="IPR000037">
    <property type="entry name" value="SsrA-bd_prot"/>
</dbReference>
<organism evidence="4 5">
    <name type="scientific">Algivirga pacifica</name>
    <dbReference type="NCBI Taxonomy" id="1162670"/>
    <lineage>
        <taxon>Bacteria</taxon>
        <taxon>Pseudomonadati</taxon>
        <taxon>Bacteroidota</taxon>
        <taxon>Cytophagia</taxon>
        <taxon>Cytophagales</taxon>
        <taxon>Flammeovirgaceae</taxon>
        <taxon>Algivirga</taxon>
    </lineage>
</organism>